<accession>A0A2H5BNA7</accession>
<protein>
    <recommendedName>
        <fullName evidence="1">VWFA domain-containing protein</fullName>
    </recommendedName>
</protein>
<reference evidence="3" key="1">
    <citation type="submission" date="2017-11" db="EMBL/GenBank/DDBJ databases">
        <title>Complete Genome of Klebsiella pneumoniae Myophage Menlow.</title>
        <authorList>
            <person name="Newkirk H.N."/>
            <person name="Lessor L."/>
            <person name="Liu M."/>
        </authorList>
    </citation>
    <scope>NUCLEOTIDE SEQUENCE [LARGE SCALE GENOMIC DNA]</scope>
</reference>
<sequence length="732" mass="80483">MIESLEFKNATQTVAPSNHVIVVDISYSMCYALPKLRQHLKENLPSLVKPEDTISILYFSSRGDFGTVFAGRQVTNASDLSELGKLIDRFLQPTGCTGFVEPLKLAIETANDLKKSGVINSLVFMTDGYDNCWRSSEILAVAEQLPKAYDNITLIEYGWNCNRELLQKMAECSGATHVFAEGQEEYQTELETAMVSVAPRVRVDFSVIYSYAVYIENGIPTILAAQSDEDHPINYVNIPESVSKLWVVDPDMIDQLDNLADVEAAYVLALFGVHTMDADLVWAALKKTGDVRFIKQYTNCFTKQDYSNIKTDITAAIVDPALRGVDGIDYNLVPPEDATTVVDVLTYLAGADAQLVVDHPLFSYKRIGRGTVQKADDTEDKLAAEIAEAKSKEERKALALKLAEHEDWTPVFEPVKGAGVPISNLVYNSARPNISLQTVQNGTVIIPKFAQKKYDLPESIDTWQWKNYTIVKDGIIHMKTLPVVCSAETVSELVSKGVEVYGGPEVFIVNLGSVPLVNRAMVKNISAAQFFADHVRLESLKAKQKVLKYFRDELVGKGNAVGLAGKYGAEAAEFLSANGIRDYGFSPKTASVESTDFYMSRELNVKIKGASSLPSIAAVLKKQADNKKLNAADQLIANALAEYNAFVKSPAVTAVPEATQTKIIESWISDAAKAAITQVRELNKTLSKSLYAIVAGHGWFTDLDLEESTMEVEVDGVKYTVSAVLEEKEIKI</sequence>
<proteinExistence type="predicted"/>
<name>A0A2H5BNA7_9CAUD</name>
<dbReference type="InterPro" id="IPR036465">
    <property type="entry name" value="vWFA_dom_sf"/>
</dbReference>
<organism evidence="2 3">
    <name type="scientific">Klebsiella phage Menlow</name>
    <dbReference type="NCBI Taxonomy" id="2054273"/>
    <lineage>
        <taxon>Viruses</taxon>
        <taxon>Duplodnaviria</taxon>
        <taxon>Heunggongvirae</taxon>
        <taxon>Uroviricota</taxon>
        <taxon>Caudoviricetes</taxon>
        <taxon>Pantevenvirales</taxon>
        <taxon>Ackermannviridae</taxon>
        <taxon>Taipeivirus</taxon>
        <taxon>Taipeivirus menlow</taxon>
    </lineage>
</organism>
<dbReference type="Proteomes" id="UP000241701">
    <property type="component" value="Segment"/>
</dbReference>
<dbReference type="SUPFAM" id="SSF53300">
    <property type="entry name" value="vWA-like"/>
    <property type="match status" value="1"/>
</dbReference>
<dbReference type="PROSITE" id="PS50234">
    <property type="entry name" value="VWFA"/>
    <property type="match status" value="1"/>
</dbReference>
<gene>
    <name evidence="2" type="ORF">CPT_Menlow_106</name>
</gene>
<evidence type="ECO:0000313" key="3">
    <source>
        <dbReference type="Proteomes" id="UP000241701"/>
    </source>
</evidence>
<keyword evidence="3" id="KW-1185">Reference proteome</keyword>
<dbReference type="InterPro" id="IPR002035">
    <property type="entry name" value="VWF_A"/>
</dbReference>
<evidence type="ECO:0000313" key="2">
    <source>
        <dbReference type="EMBL" id="AUG87807.1"/>
    </source>
</evidence>
<dbReference type="Gene3D" id="3.40.50.410">
    <property type="entry name" value="von Willebrand factor, type A domain"/>
    <property type="match status" value="1"/>
</dbReference>
<dbReference type="EMBL" id="MG428990">
    <property type="protein sequence ID" value="AUG87807.1"/>
    <property type="molecule type" value="Genomic_DNA"/>
</dbReference>
<feature type="domain" description="VWFA" evidence="1">
    <location>
        <begin position="18"/>
        <end position="201"/>
    </location>
</feature>
<evidence type="ECO:0000259" key="1">
    <source>
        <dbReference type="PROSITE" id="PS50234"/>
    </source>
</evidence>